<dbReference type="InterPro" id="IPR050902">
    <property type="entry name" value="ABC_Transporter_SBP"/>
</dbReference>
<dbReference type="InterPro" id="IPR002491">
    <property type="entry name" value="ABC_transptr_periplasmic_BD"/>
</dbReference>
<dbReference type="PANTHER" id="PTHR30535">
    <property type="entry name" value="VITAMIN B12-BINDING PROTEIN"/>
    <property type="match status" value="1"/>
</dbReference>
<protein>
    <submittedName>
        <fullName evidence="2">Iron ABC transporter substrate-binding protein</fullName>
    </submittedName>
</protein>
<feature type="domain" description="Fe/B12 periplasmic-binding" evidence="1">
    <location>
        <begin position="53"/>
        <end position="353"/>
    </location>
</feature>
<dbReference type="AlphaFoldDB" id="A0A506URZ5"/>
<evidence type="ECO:0000313" key="3">
    <source>
        <dbReference type="Proteomes" id="UP000315037"/>
    </source>
</evidence>
<evidence type="ECO:0000259" key="1">
    <source>
        <dbReference type="PROSITE" id="PS50983"/>
    </source>
</evidence>
<gene>
    <name evidence="2" type="ORF">E3202_00415</name>
</gene>
<accession>A0A506URZ5</accession>
<dbReference type="Gene3D" id="3.40.50.1980">
    <property type="entry name" value="Nitrogenase molybdenum iron protein domain"/>
    <property type="match status" value="2"/>
</dbReference>
<name>A0A506URZ5_9PROT</name>
<dbReference type="SUPFAM" id="SSF53807">
    <property type="entry name" value="Helical backbone' metal receptor"/>
    <property type="match status" value="1"/>
</dbReference>
<dbReference type="PROSITE" id="PS50983">
    <property type="entry name" value="FE_B12_PBP"/>
    <property type="match status" value="1"/>
</dbReference>
<dbReference type="PANTHER" id="PTHR30535:SF34">
    <property type="entry name" value="MOLYBDATE-BINDING PROTEIN MOLA"/>
    <property type="match status" value="1"/>
</dbReference>
<dbReference type="EMBL" id="SORZ01000001">
    <property type="protein sequence ID" value="TPW36117.1"/>
    <property type="molecule type" value="Genomic_DNA"/>
</dbReference>
<evidence type="ECO:0000313" key="2">
    <source>
        <dbReference type="EMBL" id="TPW36117.1"/>
    </source>
</evidence>
<organism evidence="2 3">
    <name type="scientific">Oecophyllibacter saccharovorans</name>
    <dbReference type="NCBI Taxonomy" id="2558360"/>
    <lineage>
        <taxon>Bacteria</taxon>
        <taxon>Pseudomonadati</taxon>
        <taxon>Pseudomonadota</taxon>
        <taxon>Alphaproteobacteria</taxon>
        <taxon>Acetobacterales</taxon>
        <taxon>Acetobacteraceae</taxon>
        <taxon>Oecophyllibacter</taxon>
    </lineage>
</organism>
<reference evidence="2 3" key="1">
    <citation type="submission" date="2019-03" db="EMBL/GenBank/DDBJ databases">
        <title>The complete genome sequence of Neokomagataea sp. Jb2 NBRC113641.</title>
        <authorList>
            <person name="Chua K.-O."/>
            <person name="Chan K.-G."/>
            <person name="See-Too W.-S."/>
        </authorList>
    </citation>
    <scope>NUCLEOTIDE SEQUENCE [LARGE SCALE GENOMIC DNA]</scope>
    <source>
        <strain evidence="2 3">Jb2</strain>
    </source>
</reference>
<dbReference type="Proteomes" id="UP000315037">
    <property type="component" value="Unassembled WGS sequence"/>
</dbReference>
<proteinExistence type="predicted"/>
<comment type="caution">
    <text evidence="2">The sequence shown here is derived from an EMBL/GenBank/DDBJ whole genome shotgun (WGS) entry which is preliminary data.</text>
</comment>
<sequence length="382" mass="40968">MAGGSLALALGAAWLPSPWGLSSLCAPLIKAAGAREVTDILGRHVTVPDHPKRIVLGEGRLIYALQPLEGDNPFSRVVGWQGEFRTADTQNYDELRKRHPEAEQVAVIGRTSADTISPEKVLDLHPDLAVFSTSGHGPGQSSAVTQRLESAHIPVIFVDFRADPVAHTVPSMRILGQALDRPQEAKAYTDFYQSRLDLIQQATSRVPAEKRPTVFIDMLAGTRSCCHTAGKGNMGAFIEAAGGRNIAAPLLPGFLGEVSAETLITRNPDVLILDGTRGPGHTGPGLKLGAQVTPAVARQSLDSLLQAPELSELKAVRSGRSYGLWHSFYDSPFNILAIEAMAKWFYPGLLPDLNPEADLHEISTRFHGLPASGTYWTAAGAP</sequence>
<keyword evidence="3" id="KW-1185">Reference proteome</keyword>
<dbReference type="Pfam" id="PF01497">
    <property type="entry name" value="Peripla_BP_2"/>
    <property type="match status" value="1"/>
</dbReference>